<dbReference type="EMBL" id="RAYV01000001">
    <property type="protein sequence ID" value="RKI88848.1"/>
    <property type="molecule type" value="Genomic_DNA"/>
</dbReference>
<organism evidence="2 3">
    <name type="scientific">Bifidobacterium pseudolongum</name>
    <dbReference type="NCBI Taxonomy" id="1694"/>
    <lineage>
        <taxon>Bacteria</taxon>
        <taxon>Bacillati</taxon>
        <taxon>Actinomycetota</taxon>
        <taxon>Actinomycetes</taxon>
        <taxon>Bifidobacteriales</taxon>
        <taxon>Bifidobacteriaceae</taxon>
        <taxon>Bifidobacterium</taxon>
    </lineage>
</organism>
<dbReference type="Proteomes" id="UP000273889">
    <property type="component" value="Unassembled WGS sequence"/>
</dbReference>
<evidence type="ECO:0000313" key="3">
    <source>
        <dbReference type="Proteomes" id="UP000273889"/>
    </source>
</evidence>
<proteinExistence type="predicted"/>
<name>A0AB37NXZ9_9BIFI</name>
<accession>A0AB37NXZ9</accession>
<sequence>MHLVERVVAPEPHAGDEVEFFVRDGGSDLPLRLIRLQALRLGHNASDELEHSLALVLHAQIDQGGVV</sequence>
<evidence type="ECO:0000313" key="2">
    <source>
        <dbReference type="EMBL" id="RKI88848.1"/>
    </source>
</evidence>
<dbReference type="AlphaFoldDB" id="A0AB37NXZ9"/>
<evidence type="ECO:0000313" key="1">
    <source>
        <dbReference type="EMBL" id="RKI88802.1"/>
    </source>
</evidence>
<reference evidence="2 3" key="1">
    <citation type="submission" date="2018-09" db="EMBL/GenBank/DDBJ databases">
        <title>Murine metabolic-syndrome-specific gut microbial biobank.</title>
        <authorList>
            <person name="Liu C."/>
        </authorList>
    </citation>
    <scope>NUCLEOTIDE SEQUENCE [LARGE SCALE GENOMIC DNA]</scope>
    <source>
        <strain evidence="2 3">WYJ21-P61</strain>
    </source>
</reference>
<protein>
    <submittedName>
        <fullName evidence="2">Uncharacterized protein</fullName>
    </submittedName>
</protein>
<dbReference type="EMBL" id="RAYV01000001">
    <property type="protein sequence ID" value="RKI88802.1"/>
    <property type="molecule type" value="Genomic_DNA"/>
</dbReference>
<comment type="caution">
    <text evidence="2">The sequence shown here is derived from an EMBL/GenBank/DDBJ whole genome shotgun (WGS) entry which is preliminary data.</text>
</comment>
<gene>
    <name evidence="1" type="ORF">D7V89_00080</name>
    <name evidence="2" type="ORF">D7V89_00325</name>
</gene>